<name>A0A371PE86_9BACL</name>
<evidence type="ECO:0000313" key="1">
    <source>
        <dbReference type="EMBL" id="REK74235.1"/>
    </source>
</evidence>
<dbReference type="EMBL" id="QUBQ01000003">
    <property type="protein sequence ID" value="REK74235.1"/>
    <property type="molecule type" value="Genomic_DNA"/>
</dbReference>
<proteinExistence type="predicted"/>
<reference evidence="1 2" key="1">
    <citation type="submission" date="2018-08" db="EMBL/GenBank/DDBJ databases">
        <title>Paenibacillus sp. M4BSY-1, whole genome shotgun sequence.</title>
        <authorList>
            <person name="Tuo L."/>
        </authorList>
    </citation>
    <scope>NUCLEOTIDE SEQUENCE [LARGE SCALE GENOMIC DNA]</scope>
    <source>
        <strain evidence="1 2">M4BSY-1</strain>
    </source>
</reference>
<comment type="caution">
    <text evidence="1">The sequence shown here is derived from an EMBL/GenBank/DDBJ whole genome shotgun (WGS) entry which is preliminary data.</text>
</comment>
<evidence type="ECO:0000313" key="2">
    <source>
        <dbReference type="Proteomes" id="UP000261905"/>
    </source>
</evidence>
<accession>A0A371PE86</accession>
<dbReference type="OrthoDB" id="2663427at2"/>
<dbReference type="Proteomes" id="UP000261905">
    <property type="component" value="Unassembled WGS sequence"/>
</dbReference>
<protein>
    <submittedName>
        <fullName evidence="1">Uncharacterized protein</fullName>
    </submittedName>
</protein>
<dbReference type="AlphaFoldDB" id="A0A371PE86"/>
<organism evidence="1 2">
    <name type="scientific">Paenibacillus paeoniae</name>
    <dbReference type="NCBI Taxonomy" id="2292705"/>
    <lineage>
        <taxon>Bacteria</taxon>
        <taxon>Bacillati</taxon>
        <taxon>Bacillota</taxon>
        <taxon>Bacilli</taxon>
        <taxon>Bacillales</taxon>
        <taxon>Paenibacillaceae</taxon>
        <taxon>Paenibacillus</taxon>
    </lineage>
</organism>
<gene>
    <name evidence="1" type="ORF">DX130_16970</name>
</gene>
<sequence>MKDGLWQLIQEMKGDQLQLADLQVAASPSFMQKFGSMFDNRDHSKVMKIIEPMKGGEWPM</sequence>
<keyword evidence="2" id="KW-1185">Reference proteome</keyword>